<feature type="region of interest" description="Disordered" evidence="4">
    <location>
        <begin position="302"/>
        <end position="386"/>
    </location>
</feature>
<dbReference type="GO" id="GO:0016887">
    <property type="term" value="F:ATP hydrolysis activity"/>
    <property type="evidence" value="ECO:0007669"/>
    <property type="project" value="InterPro"/>
</dbReference>
<keyword evidence="7" id="KW-1185">Reference proteome</keyword>
<dbReference type="InterPro" id="IPR003960">
    <property type="entry name" value="ATPase_AAA_CS"/>
</dbReference>
<evidence type="ECO:0000256" key="3">
    <source>
        <dbReference type="ARBA" id="ARBA00022840"/>
    </source>
</evidence>
<dbReference type="InterPro" id="IPR003593">
    <property type="entry name" value="AAA+_ATPase"/>
</dbReference>
<comment type="caution">
    <text evidence="6">The sequence shown here is derived from an EMBL/GenBank/DDBJ whole genome shotgun (WGS) entry which is preliminary data.</text>
</comment>
<dbReference type="SUPFAM" id="SSF52540">
    <property type="entry name" value="P-loop containing nucleoside triphosphate hydrolases"/>
    <property type="match status" value="1"/>
</dbReference>
<dbReference type="PANTHER" id="PTHR23074">
    <property type="entry name" value="AAA DOMAIN-CONTAINING"/>
    <property type="match status" value="1"/>
</dbReference>
<sequence length="768" mass="85587">MADIVNTKGNKGHPTASMDPPMTGHAVQYERLWLEEVALEKERAKILQSSSSEQQQCQSENYQFRSMIHRASLDGLLISAQCAASKVKSDPKFSGTTERGLDSGDAVNALSSLRDMKMRQLESDDNKIPFTMSSSSSARWKKNVPLDTNSIQAATADSFFAAFPECKRRLPDNEEESDDDDEKDDDVAIVQKPKSARKERKDKGTSPILVSSSSNSPSSNHRPDDEVQIITKQQQQQQQHIRNRGSSNQQQIHTQQNYNNVSIPNNNQTHRENNQKPQNRINNQLPQQHNKYHHNPYQNQAANKFDYNDTNSGYGEQQPSTTKANPFRTAKELGPKFDPKRLQNGRKDDNDWDNYENNNNTSGYSGGNRMGGRPAQSSSGPTGPQQMVRAAIRGPLSAGLKRKFQPPLKREGGPVQPNNSGRNQNSNNNNNTNNSTSSNSNGNNDEELPEELRGLDKELIEKINNEIVDDGQKVTFDDIAGLENAKNTVNELVIYPMKRPDLFTGLRACPKGLLLFGPPGTGKTLIGKAISYESGATFFSISSSSLTSKWIGEGEKLVKTLFAVASYRSPSVVFIDEVDSMLTQRKSDENEASRRIKTEFLVQLDGAGNDRKGHVLVIGATNLPQELDDAARRRFVKRLYIPLPDQPGRECLLRTLLVKNSHSLTDKEIIKLSRDTDGYSGADLKNLCTDASMGPMRSMTVEEMMSIKANEVPPIAYKHFRQSLRGSSPSVAQSDLQVYLDWNNTYGSKVSNDLDDEDDDYCSEDENE</sequence>
<feature type="compositionally biased region" description="Acidic residues" evidence="4">
    <location>
        <begin position="173"/>
        <end position="187"/>
    </location>
</feature>
<feature type="compositionally biased region" description="Low complexity" evidence="4">
    <location>
        <begin position="211"/>
        <end position="220"/>
    </location>
</feature>
<feature type="region of interest" description="Disordered" evidence="4">
    <location>
        <begin position="1"/>
        <end position="23"/>
    </location>
</feature>
<feature type="compositionally biased region" description="Polar residues" evidence="4">
    <location>
        <begin position="375"/>
        <end position="385"/>
    </location>
</feature>
<keyword evidence="3" id="KW-0067">ATP-binding</keyword>
<feature type="region of interest" description="Disordered" evidence="4">
    <location>
        <begin position="120"/>
        <end position="141"/>
    </location>
</feature>
<feature type="region of interest" description="Disordered" evidence="4">
    <location>
        <begin position="398"/>
        <end position="449"/>
    </location>
</feature>
<feature type="compositionally biased region" description="Basic and acidic residues" evidence="4">
    <location>
        <begin position="329"/>
        <end position="349"/>
    </location>
</feature>
<comment type="similarity">
    <text evidence="1">Belongs to the AAA ATPase family.</text>
</comment>
<evidence type="ECO:0000313" key="7">
    <source>
        <dbReference type="Proteomes" id="UP001224775"/>
    </source>
</evidence>
<dbReference type="EMBL" id="JATAAI010000009">
    <property type="protein sequence ID" value="KAK1743196.1"/>
    <property type="molecule type" value="Genomic_DNA"/>
</dbReference>
<name>A0AAD8YB35_9STRA</name>
<dbReference type="Pfam" id="PF17862">
    <property type="entry name" value="AAA_lid_3"/>
    <property type="match status" value="1"/>
</dbReference>
<evidence type="ECO:0000256" key="2">
    <source>
        <dbReference type="ARBA" id="ARBA00022741"/>
    </source>
</evidence>
<dbReference type="InterPro" id="IPR003959">
    <property type="entry name" value="ATPase_AAA_core"/>
</dbReference>
<dbReference type="InterPro" id="IPR041569">
    <property type="entry name" value="AAA_lid_3"/>
</dbReference>
<reference evidence="6" key="1">
    <citation type="submission" date="2023-06" db="EMBL/GenBank/DDBJ databases">
        <title>Survivors Of The Sea: Transcriptome response of Skeletonema marinoi to long-term dormancy.</title>
        <authorList>
            <person name="Pinder M.I.M."/>
            <person name="Kourtchenko O."/>
            <person name="Robertson E.K."/>
            <person name="Larsson T."/>
            <person name="Maumus F."/>
            <person name="Osuna-Cruz C.M."/>
            <person name="Vancaester E."/>
            <person name="Stenow R."/>
            <person name="Vandepoele K."/>
            <person name="Ploug H."/>
            <person name="Bruchert V."/>
            <person name="Godhe A."/>
            <person name="Topel M."/>
        </authorList>
    </citation>
    <scope>NUCLEOTIDE SEQUENCE</scope>
    <source>
        <strain evidence="6">R05AC</strain>
    </source>
</reference>
<feature type="region of interest" description="Disordered" evidence="4">
    <location>
        <begin position="746"/>
        <end position="768"/>
    </location>
</feature>
<dbReference type="Proteomes" id="UP001224775">
    <property type="component" value="Unassembled WGS sequence"/>
</dbReference>
<keyword evidence="2" id="KW-0547">Nucleotide-binding</keyword>
<dbReference type="EC" id="3.6.4.-" evidence="6"/>
<organism evidence="6 7">
    <name type="scientific">Skeletonema marinoi</name>
    <dbReference type="NCBI Taxonomy" id="267567"/>
    <lineage>
        <taxon>Eukaryota</taxon>
        <taxon>Sar</taxon>
        <taxon>Stramenopiles</taxon>
        <taxon>Ochrophyta</taxon>
        <taxon>Bacillariophyta</taxon>
        <taxon>Coscinodiscophyceae</taxon>
        <taxon>Thalassiosirophycidae</taxon>
        <taxon>Thalassiosirales</taxon>
        <taxon>Skeletonemataceae</taxon>
        <taxon>Skeletonema</taxon>
        <taxon>Skeletonema marinoi-dohrnii complex</taxon>
    </lineage>
</organism>
<evidence type="ECO:0000256" key="4">
    <source>
        <dbReference type="SAM" id="MobiDB-lite"/>
    </source>
</evidence>
<feature type="compositionally biased region" description="Polar residues" evidence="4">
    <location>
        <begin position="244"/>
        <end position="268"/>
    </location>
</feature>
<dbReference type="InterPro" id="IPR015415">
    <property type="entry name" value="Spast_Vps4_C"/>
</dbReference>
<dbReference type="PROSITE" id="PS00674">
    <property type="entry name" value="AAA"/>
    <property type="match status" value="1"/>
</dbReference>
<feature type="region of interest" description="Disordered" evidence="4">
    <location>
        <begin position="162"/>
        <end position="282"/>
    </location>
</feature>
<dbReference type="AlphaFoldDB" id="A0AAD8YB35"/>
<dbReference type="InterPro" id="IPR050304">
    <property type="entry name" value="MT-severing_AAA_ATPase"/>
</dbReference>
<keyword evidence="6" id="KW-0378">Hydrolase</keyword>
<proteinExistence type="inferred from homology"/>
<evidence type="ECO:0000313" key="6">
    <source>
        <dbReference type="EMBL" id="KAK1743196.1"/>
    </source>
</evidence>
<dbReference type="Gene3D" id="1.10.8.60">
    <property type="match status" value="1"/>
</dbReference>
<gene>
    <name evidence="6" type="ORF">QTG54_005817</name>
</gene>
<dbReference type="Pfam" id="PF09336">
    <property type="entry name" value="Vps4_C"/>
    <property type="match status" value="1"/>
</dbReference>
<dbReference type="FunFam" id="3.40.50.300:FF:000093">
    <property type="entry name" value="Fidgetin-like 1"/>
    <property type="match status" value="1"/>
</dbReference>
<feature type="compositionally biased region" description="Polar residues" evidence="4">
    <location>
        <begin position="302"/>
        <end position="324"/>
    </location>
</feature>
<dbReference type="InterPro" id="IPR027417">
    <property type="entry name" value="P-loop_NTPase"/>
</dbReference>
<evidence type="ECO:0000256" key="1">
    <source>
        <dbReference type="ARBA" id="ARBA00006914"/>
    </source>
</evidence>
<feature type="compositionally biased region" description="Low complexity" evidence="4">
    <location>
        <begin position="418"/>
        <end position="443"/>
    </location>
</feature>
<dbReference type="PANTHER" id="PTHR23074:SF17">
    <property type="entry name" value="FIDGETIN-LIKE PROTEIN 1"/>
    <property type="match status" value="1"/>
</dbReference>
<dbReference type="SMART" id="SM00382">
    <property type="entry name" value="AAA"/>
    <property type="match status" value="1"/>
</dbReference>
<dbReference type="Gene3D" id="3.40.50.300">
    <property type="entry name" value="P-loop containing nucleotide triphosphate hydrolases"/>
    <property type="match status" value="1"/>
</dbReference>
<feature type="domain" description="AAA+ ATPase" evidence="5">
    <location>
        <begin position="509"/>
        <end position="645"/>
    </location>
</feature>
<dbReference type="GO" id="GO:0005524">
    <property type="term" value="F:ATP binding"/>
    <property type="evidence" value="ECO:0007669"/>
    <property type="project" value="UniProtKB-KW"/>
</dbReference>
<accession>A0AAD8YB35</accession>
<dbReference type="Pfam" id="PF00004">
    <property type="entry name" value="AAA"/>
    <property type="match status" value="1"/>
</dbReference>
<protein>
    <submittedName>
        <fullName evidence="6">Fidgetin-like protein</fullName>
        <ecNumber evidence="6">3.6.4.-</ecNumber>
    </submittedName>
</protein>
<evidence type="ECO:0000259" key="5">
    <source>
        <dbReference type="SMART" id="SM00382"/>
    </source>
</evidence>
<feature type="compositionally biased region" description="Acidic residues" evidence="4">
    <location>
        <begin position="753"/>
        <end position="768"/>
    </location>
</feature>
<dbReference type="FunFam" id="1.10.8.60:FF:000022">
    <property type="entry name" value="Fidgetin like 1"/>
    <property type="match status" value="1"/>
</dbReference>